<feature type="transmembrane region" description="Helical" evidence="7">
    <location>
        <begin position="142"/>
        <end position="163"/>
    </location>
</feature>
<dbReference type="HOGENOM" id="CLU_027721_5_1_1"/>
<sequence length="279" mass="32071">MKYRIPIIRNASDFVYFLIISVLLPIVLLFDVIVVLPEIHEPDSFPYDFTIIMALLIYFNIHGNMIACMIIATSVKFETVREPSAADAERLEWRHCKTCDRFAPPRSWHCRYCGVCILKRDHHCGFMGCCIGHHNHRYFVCFVFYLFVGAIYALVYNTLYIVVFTDGVANCWKNALVVRFPAHIPSCSFWVNVQIIIFGLNIFTLICASMALIQQVSIVLRGAVSAECGRHPKYNCGIYHNLRSVFGVRMHLAWICPLIESRLPSDGYSWKCISNKDLK</sequence>
<dbReference type="AlphaFoldDB" id="B4J8N6"/>
<evidence type="ECO:0000256" key="7">
    <source>
        <dbReference type="RuleBase" id="RU079119"/>
    </source>
</evidence>
<dbReference type="EMBL" id="CH916367">
    <property type="protein sequence ID" value="EDW01303.1"/>
    <property type="molecule type" value="Genomic_DNA"/>
</dbReference>
<proteinExistence type="inferred from homology"/>
<dbReference type="OrthoDB" id="302728at2759"/>
<accession>B4J8N6</accession>
<dbReference type="InterPro" id="IPR039859">
    <property type="entry name" value="PFA4/ZDH16/20/ERF2-like"/>
</dbReference>
<evidence type="ECO:0000313" key="10">
    <source>
        <dbReference type="Proteomes" id="UP000001070"/>
    </source>
</evidence>
<name>B4J8N6_DROGR</name>
<dbReference type="GO" id="GO:0019706">
    <property type="term" value="F:protein-cysteine S-palmitoyltransferase activity"/>
    <property type="evidence" value="ECO:0007669"/>
    <property type="project" value="UniProtKB-EC"/>
</dbReference>
<gene>
    <name evidence="9" type="primary">Dgri\GH20532</name>
    <name evidence="9" type="ORF">Dgri_GH20532</name>
</gene>
<keyword evidence="4 7" id="KW-1133">Transmembrane helix</keyword>
<dbReference type="Proteomes" id="UP000001070">
    <property type="component" value="Unassembled WGS sequence"/>
</dbReference>
<reference evidence="9 10" key="1">
    <citation type="journal article" date="2007" name="Nature">
        <title>Evolution of genes and genomes on the Drosophila phylogeny.</title>
        <authorList>
            <consortium name="Drosophila 12 Genomes Consortium"/>
            <person name="Clark A.G."/>
            <person name="Eisen M.B."/>
            <person name="Smith D.R."/>
            <person name="Bergman C.M."/>
            <person name="Oliver B."/>
            <person name="Markow T.A."/>
            <person name="Kaufman T.C."/>
            <person name="Kellis M."/>
            <person name="Gelbart W."/>
            <person name="Iyer V.N."/>
            <person name="Pollard D.A."/>
            <person name="Sackton T.B."/>
            <person name="Larracuente A.M."/>
            <person name="Singh N.D."/>
            <person name="Abad J.P."/>
            <person name="Abt D.N."/>
            <person name="Adryan B."/>
            <person name="Aguade M."/>
            <person name="Akashi H."/>
            <person name="Anderson W.W."/>
            <person name="Aquadro C.F."/>
            <person name="Ardell D.H."/>
            <person name="Arguello R."/>
            <person name="Artieri C.G."/>
            <person name="Barbash D.A."/>
            <person name="Barker D."/>
            <person name="Barsanti P."/>
            <person name="Batterham P."/>
            <person name="Batzoglou S."/>
            <person name="Begun D."/>
            <person name="Bhutkar A."/>
            <person name="Blanco E."/>
            <person name="Bosak S.A."/>
            <person name="Bradley R.K."/>
            <person name="Brand A.D."/>
            <person name="Brent M.R."/>
            <person name="Brooks A.N."/>
            <person name="Brown R.H."/>
            <person name="Butlin R.K."/>
            <person name="Caggese C."/>
            <person name="Calvi B.R."/>
            <person name="Bernardo de Carvalho A."/>
            <person name="Caspi A."/>
            <person name="Castrezana S."/>
            <person name="Celniker S.E."/>
            <person name="Chang J.L."/>
            <person name="Chapple C."/>
            <person name="Chatterji S."/>
            <person name="Chinwalla A."/>
            <person name="Civetta A."/>
            <person name="Clifton S.W."/>
            <person name="Comeron J.M."/>
            <person name="Costello J.C."/>
            <person name="Coyne J.A."/>
            <person name="Daub J."/>
            <person name="David R.G."/>
            <person name="Delcher A.L."/>
            <person name="Delehaunty K."/>
            <person name="Do C.B."/>
            <person name="Ebling H."/>
            <person name="Edwards K."/>
            <person name="Eickbush T."/>
            <person name="Evans J.D."/>
            <person name="Filipski A."/>
            <person name="Findeiss S."/>
            <person name="Freyhult E."/>
            <person name="Fulton L."/>
            <person name="Fulton R."/>
            <person name="Garcia A.C."/>
            <person name="Gardiner A."/>
            <person name="Garfield D.A."/>
            <person name="Garvin B.E."/>
            <person name="Gibson G."/>
            <person name="Gilbert D."/>
            <person name="Gnerre S."/>
            <person name="Godfrey J."/>
            <person name="Good R."/>
            <person name="Gotea V."/>
            <person name="Gravely B."/>
            <person name="Greenberg A.J."/>
            <person name="Griffiths-Jones S."/>
            <person name="Gross S."/>
            <person name="Guigo R."/>
            <person name="Gustafson E.A."/>
            <person name="Haerty W."/>
            <person name="Hahn M.W."/>
            <person name="Halligan D.L."/>
            <person name="Halpern A.L."/>
            <person name="Halter G.M."/>
            <person name="Han M.V."/>
            <person name="Heger A."/>
            <person name="Hillier L."/>
            <person name="Hinrichs A.S."/>
            <person name="Holmes I."/>
            <person name="Hoskins R.A."/>
            <person name="Hubisz M.J."/>
            <person name="Hultmark D."/>
            <person name="Huntley M.A."/>
            <person name="Jaffe D.B."/>
            <person name="Jagadeeshan S."/>
            <person name="Jeck W.R."/>
            <person name="Johnson J."/>
            <person name="Jones C.D."/>
            <person name="Jordan W.C."/>
            <person name="Karpen G.H."/>
            <person name="Kataoka E."/>
            <person name="Keightley P.D."/>
            <person name="Kheradpour P."/>
            <person name="Kirkness E.F."/>
            <person name="Koerich L.B."/>
            <person name="Kristiansen K."/>
            <person name="Kudrna D."/>
            <person name="Kulathinal R.J."/>
            <person name="Kumar S."/>
            <person name="Kwok R."/>
            <person name="Lander E."/>
            <person name="Langley C.H."/>
            <person name="Lapoint R."/>
            <person name="Lazzaro B.P."/>
            <person name="Lee S.J."/>
            <person name="Levesque L."/>
            <person name="Li R."/>
            <person name="Lin C.F."/>
            <person name="Lin M.F."/>
            <person name="Lindblad-Toh K."/>
            <person name="Llopart A."/>
            <person name="Long M."/>
            <person name="Low L."/>
            <person name="Lozovsky E."/>
            <person name="Lu J."/>
            <person name="Luo M."/>
            <person name="Machado C.A."/>
            <person name="Makalowski W."/>
            <person name="Marzo M."/>
            <person name="Matsuda M."/>
            <person name="Matzkin L."/>
            <person name="McAllister B."/>
            <person name="McBride C.S."/>
            <person name="McKernan B."/>
            <person name="McKernan K."/>
            <person name="Mendez-Lago M."/>
            <person name="Minx P."/>
            <person name="Mollenhauer M.U."/>
            <person name="Montooth K."/>
            <person name="Mount S.M."/>
            <person name="Mu X."/>
            <person name="Myers E."/>
            <person name="Negre B."/>
            <person name="Newfeld S."/>
            <person name="Nielsen R."/>
            <person name="Noor M.A."/>
            <person name="O'Grady P."/>
            <person name="Pachter L."/>
            <person name="Papaceit M."/>
            <person name="Parisi M.J."/>
            <person name="Parisi M."/>
            <person name="Parts L."/>
            <person name="Pedersen J.S."/>
            <person name="Pesole G."/>
            <person name="Phillippy A.M."/>
            <person name="Ponting C.P."/>
            <person name="Pop M."/>
            <person name="Porcelli D."/>
            <person name="Powell J.R."/>
            <person name="Prohaska S."/>
            <person name="Pruitt K."/>
            <person name="Puig M."/>
            <person name="Quesneville H."/>
            <person name="Ram K.R."/>
            <person name="Rand D."/>
            <person name="Rasmussen M.D."/>
            <person name="Reed L.K."/>
            <person name="Reenan R."/>
            <person name="Reily A."/>
            <person name="Remington K.A."/>
            <person name="Rieger T.T."/>
            <person name="Ritchie M.G."/>
            <person name="Robin C."/>
            <person name="Rogers Y.H."/>
            <person name="Rohde C."/>
            <person name="Rozas J."/>
            <person name="Rubenfield M.J."/>
            <person name="Ruiz A."/>
            <person name="Russo S."/>
            <person name="Salzberg S.L."/>
            <person name="Sanchez-Gracia A."/>
            <person name="Saranga D.J."/>
            <person name="Sato H."/>
            <person name="Schaeffer S.W."/>
            <person name="Schatz M.C."/>
            <person name="Schlenke T."/>
            <person name="Schwartz R."/>
            <person name="Segarra C."/>
            <person name="Singh R.S."/>
            <person name="Sirot L."/>
            <person name="Sirota M."/>
            <person name="Sisneros N.B."/>
            <person name="Smith C.D."/>
            <person name="Smith T.F."/>
            <person name="Spieth J."/>
            <person name="Stage D.E."/>
            <person name="Stark A."/>
            <person name="Stephan W."/>
            <person name="Strausberg R.L."/>
            <person name="Strempel S."/>
            <person name="Sturgill D."/>
            <person name="Sutton G."/>
            <person name="Sutton G.G."/>
            <person name="Tao W."/>
            <person name="Teichmann S."/>
            <person name="Tobari Y.N."/>
            <person name="Tomimura Y."/>
            <person name="Tsolas J.M."/>
            <person name="Valente V.L."/>
            <person name="Venter E."/>
            <person name="Venter J.C."/>
            <person name="Vicario S."/>
            <person name="Vieira F.G."/>
            <person name="Vilella A.J."/>
            <person name="Villasante A."/>
            <person name="Walenz B."/>
            <person name="Wang J."/>
            <person name="Wasserman M."/>
            <person name="Watts T."/>
            <person name="Wilson D."/>
            <person name="Wilson R.K."/>
            <person name="Wing R.A."/>
            <person name="Wolfner M.F."/>
            <person name="Wong A."/>
            <person name="Wong G.K."/>
            <person name="Wu C.I."/>
            <person name="Wu G."/>
            <person name="Yamamoto D."/>
            <person name="Yang H.P."/>
            <person name="Yang S.P."/>
            <person name="Yorke J.A."/>
            <person name="Yoshida K."/>
            <person name="Zdobnov E."/>
            <person name="Zhang P."/>
            <person name="Zhang Y."/>
            <person name="Zimin A.V."/>
            <person name="Baldwin J."/>
            <person name="Abdouelleil A."/>
            <person name="Abdulkadir J."/>
            <person name="Abebe A."/>
            <person name="Abera B."/>
            <person name="Abreu J."/>
            <person name="Acer S.C."/>
            <person name="Aftuck L."/>
            <person name="Alexander A."/>
            <person name="An P."/>
            <person name="Anderson E."/>
            <person name="Anderson S."/>
            <person name="Arachi H."/>
            <person name="Azer M."/>
            <person name="Bachantsang P."/>
            <person name="Barry A."/>
            <person name="Bayul T."/>
            <person name="Berlin A."/>
            <person name="Bessette D."/>
            <person name="Bloom T."/>
            <person name="Blye J."/>
            <person name="Boguslavskiy L."/>
            <person name="Bonnet C."/>
            <person name="Boukhgalter B."/>
            <person name="Bourzgui I."/>
            <person name="Brown A."/>
            <person name="Cahill P."/>
            <person name="Channer S."/>
            <person name="Cheshatsang Y."/>
            <person name="Chuda L."/>
            <person name="Citroen M."/>
            <person name="Collymore A."/>
            <person name="Cooke P."/>
            <person name="Costello M."/>
            <person name="D'Aco K."/>
            <person name="Daza R."/>
            <person name="De Haan G."/>
            <person name="DeGray S."/>
            <person name="DeMaso C."/>
            <person name="Dhargay N."/>
            <person name="Dooley K."/>
            <person name="Dooley E."/>
            <person name="Doricent M."/>
            <person name="Dorje P."/>
            <person name="Dorjee K."/>
            <person name="Dupes A."/>
            <person name="Elong R."/>
            <person name="Falk J."/>
            <person name="Farina A."/>
            <person name="Faro S."/>
            <person name="Ferguson D."/>
            <person name="Fisher S."/>
            <person name="Foley C.D."/>
            <person name="Franke A."/>
            <person name="Friedrich D."/>
            <person name="Gadbois L."/>
            <person name="Gearin G."/>
            <person name="Gearin C.R."/>
            <person name="Giannoukos G."/>
            <person name="Goode T."/>
            <person name="Graham J."/>
            <person name="Grandbois E."/>
            <person name="Grewal S."/>
            <person name="Gyaltsen K."/>
            <person name="Hafez N."/>
            <person name="Hagos B."/>
            <person name="Hall J."/>
            <person name="Henson C."/>
            <person name="Hollinger A."/>
            <person name="Honan T."/>
            <person name="Huard M.D."/>
            <person name="Hughes L."/>
            <person name="Hurhula B."/>
            <person name="Husby M.E."/>
            <person name="Kamat A."/>
            <person name="Kanga B."/>
            <person name="Kashin S."/>
            <person name="Khazanovich D."/>
            <person name="Kisner P."/>
            <person name="Lance K."/>
            <person name="Lara M."/>
            <person name="Lee W."/>
            <person name="Lennon N."/>
            <person name="Letendre F."/>
            <person name="LeVine R."/>
            <person name="Lipovsky A."/>
            <person name="Liu X."/>
            <person name="Liu J."/>
            <person name="Liu S."/>
            <person name="Lokyitsang T."/>
            <person name="Lokyitsang Y."/>
            <person name="Lubonja R."/>
            <person name="Lui A."/>
            <person name="MacDonald P."/>
            <person name="Magnisalis V."/>
            <person name="Maru K."/>
            <person name="Matthews C."/>
            <person name="McCusker W."/>
            <person name="McDonough S."/>
            <person name="Mehta T."/>
            <person name="Meldrim J."/>
            <person name="Meneus L."/>
            <person name="Mihai O."/>
            <person name="Mihalev A."/>
            <person name="Mihova T."/>
            <person name="Mittelman R."/>
            <person name="Mlenga V."/>
            <person name="Montmayeur A."/>
            <person name="Mulrain L."/>
            <person name="Navidi A."/>
            <person name="Naylor J."/>
            <person name="Negash T."/>
            <person name="Nguyen T."/>
            <person name="Nguyen N."/>
            <person name="Nicol R."/>
            <person name="Norbu C."/>
            <person name="Norbu N."/>
            <person name="Novod N."/>
            <person name="O'Neill B."/>
            <person name="Osman S."/>
            <person name="Markiewicz E."/>
            <person name="Oyono O.L."/>
            <person name="Patti C."/>
            <person name="Phunkhang P."/>
            <person name="Pierre F."/>
            <person name="Priest M."/>
            <person name="Raghuraman S."/>
            <person name="Rege F."/>
            <person name="Reyes R."/>
            <person name="Rise C."/>
            <person name="Rogov P."/>
            <person name="Ross K."/>
            <person name="Ryan E."/>
            <person name="Settipalli S."/>
            <person name="Shea T."/>
            <person name="Sherpa N."/>
            <person name="Shi L."/>
            <person name="Shih D."/>
            <person name="Sparrow T."/>
            <person name="Spaulding J."/>
            <person name="Stalker J."/>
            <person name="Stange-Thomann N."/>
            <person name="Stavropoulos S."/>
            <person name="Stone C."/>
            <person name="Strader C."/>
            <person name="Tesfaye S."/>
            <person name="Thomson T."/>
            <person name="Thoulutsang Y."/>
            <person name="Thoulutsang D."/>
            <person name="Topham K."/>
            <person name="Topping I."/>
            <person name="Tsamla T."/>
            <person name="Vassiliev H."/>
            <person name="Vo A."/>
            <person name="Wangchuk T."/>
            <person name="Wangdi T."/>
            <person name="Weiand M."/>
            <person name="Wilkinson J."/>
            <person name="Wilson A."/>
            <person name="Yadav S."/>
            <person name="Young G."/>
            <person name="Yu Q."/>
            <person name="Zembek L."/>
            <person name="Zhong D."/>
            <person name="Zimmer A."/>
            <person name="Zwirko Z."/>
            <person name="Jaffe D.B."/>
            <person name="Alvarez P."/>
            <person name="Brockman W."/>
            <person name="Butler J."/>
            <person name="Chin C."/>
            <person name="Gnerre S."/>
            <person name="Grabherr M."/>
            <person name="Kleber M."/>
            <person name="Mauceli E."/>
            <person name="MacCallum I."/>
        </authorList>
    </citation>
    <scope>NUCLEOTIDE SEQUENCE [LARGE SCALE GENOMIC DNA]</scope>
    <source>
        <strain evidence="10">Tucson 15287-2541.00</strain>
    </source>
</reference>
<dbReference type="OMA" id="MGWISAS"/>
<keyword evidence="10" id="KW-1185">Reference proteome</keyword>
<comment type="domain">
    <text evidence="7">The DHHC domain is required for palmitoyltransferase activity.</text>
</comment>
<evidence type="ECO:0000256" key="5">
    <source>
        <dbReference type="ARBA" id="ARBA00023136"/>
    </source>
</evidence>
<evidence type="ECO:0000313" key="9">
    <source>
        <dbReference type="EMBL" id="EDW01303.1"/>
    </source>
</evidence>
<evidence type="ECO:0000256" key="3">
    <source>
        <dbReference type="ARBA" id="ARBA00022692"/>
    </source>
</evidence>
<comment type="catalytic activity">
    <reaction evidence="7">
        <text>L-cysteinyl-[protein] + hexadecanoyl-CoA = S-hexadecanoyl-L-cysteinyl-[protein] + CoA</text>
        <dbReference type="Rhea" id="RHEA:36683"/>
        <dbReference type="Rhea" id="RHEA-COMP:10131"/>
        <dbReference type="Rhea" id="RHEA-COMP:11032"/>
        <dbReference type="ChEBI" id="CHEBI:29950"/>
        <dbReference type="ChEBI" id="CHEBI:57287"/>
        <dbReference type="ChEBI" id="CHEBI:57379"/>
        <dbReference type="ChEBI" id="CHEBI:74151"/>
        <dbReference type="EC" id="2.3.1.225"/>
    </reaction>
</comment>
<evidence type="ECO:0000256" key="4">
    <source>
        <dbReference type="ARBA" id="ARBA00022989"/>
    </source>
</evidence>
<dbReference type="InterPro" id="IPR001594">
    <property type="entry name" value="Palmitoyltrfase_DHHC"/>
</dbReference>
<dbReference type="eggNOG" id="KOG1311">
    <property type="taxonomic scope" value="Eukaryota"/>
</dbReference>
<evidence type="ECO:0000256" key="1">
    <source>
        <dbReference type="ARBA" id="ARBA00004141"/>
    </source>
</evidence>
<comment type="similarity">
    <text evidence="7">Belongs to the DHHC palmitoyltransferase family.</text>
</comment>
<feature type="domain" description="Palmitoyltransferase DHHC" evidence="8">
    <location>
        <begin position="92"/>
        <end position="223"/>
    </location>
</feature>
<dbReference type="PANTHER" id="PTHR12246">
    <property type="entry name" value="PALMITOYLTRANSFERASE ZDHHC16"/>
    <property type="match status" value="1"/>
</dbReference>
<keyword evidence="6 7" id="KW-0012">Acyltransferase</keyword>
<feature type="transmembrane region" description="Helical" evidence="7">
    <location>
        <begin position="49"/>
        <end position="72"/>
    </location>
</feature>
<feature type="transmembrane region" description="Helical" evidence="7">
    <location>
        <begin position="189"/>
        <end position="213"/>
    </location>
</feature>
<keyword evidence="3 7" id="KW-0812">Transmembrane</keyword>
<protein>
    <recommendedName>
        <fullName evidence="7">Palmitoyltransferase</fullName>
        <ecNumber evidence="7">2.3.1.225</ecNumber>
    </recommendedName>
</protein>
<evidence type="ECO:0000256" key="2">
    <source>
        <dbReference type="ARBA" id="ARBA00022679"/>
    </source>
</evidence>
<dbReference type="STRING" id="7222.B4J8N6"/>
<feature type="transmembrane region" description="Helical" evidence="7">
    <location>
        <begin position="14"/>
        <end position="37"/>
    </location>
</feature>
<dbReference type="PROSITE" id="PS50216">
    <property type="entry name" value="DHHC"/>
    <property type="match status" value="1"/>
</dbReference>
<evidence type="ECO:0000259" key="8">
    <source>
        <dbReference type="Pfam" id="PF01529"/>
    </source>
</evidence>
<comment type="subcellular location">
    <subcellularLocation>
        <location evidence="1">Membrane</location>
        <topology evidence="1">Multi-pass membrane protein</topology>
    </subcellularLocation>
</comment>
<keyword evidence="2 7" id="KW-0808">Transferase</keyword>
<dbReference type="PhylomeDB" id="B4J8N6"/>
<dbReference type="GO" id="GO:0016020">
    <property type="term" value="C:membrane"/>
    <property type="evidence" value="ECO:0007669"/>
    <property type="project" value="UniProtKB-SubCell"/>
</dbReference>
<keyword evidence="5 7" id="KW-0472">Membrane</keyword>
<dbReference type="InParanoid" id="B4J8N6"/>
<dbReference type="KEGG" id="dgr:6560860"/>
<organism evidence="10">
    <name type="scientific">Drosophila grimshawi</name>
    <name type="common">Hawaiian fruit fly</name>
    <name type="synonym">Idiomyia grimshawi</name>
    <dbReference type="NCBI Taxonomy" id="7222"/>
    <lineage>
        <taxon>Eukaryota</taxon>
        <taxon>Metazoa</taxon>
        <taxon>Ecdysozoa</taxon>
        <taxon>Arthropoda</taxon>
        <taxon>Hexapoda</taxon>
        <taxon>Insecta</taxon>
        <taxon>Pterygota</taxon>
        <taxon>Neoptera</taxon>
        <taxon>Endopterygota</taxon>
        <taxon>Diptera</taxon>
        <taxon>Brachycera</taxon>
        <taxon>Muscomorpha</taxon>
        <taxon>Ephydroidea</taxon>
        <taxon>Drosophilidae</taxon>
        <taxon>Drosophila</taxon>
        <taxon>Hawaiian Drosophila</taxon>
    </lineage>
</organism>
<dbReference type="Pfam" id="PF01529">
    <property type="entry name" value="DHHC"/>
    <property type="match status" value="1"/>
</dbReference>
<dbReference type="EC" id="2.3.1.225" evidence="7"/>
<evidence type="ECO:0000256" key="6">
    <source>
        <dbReference type="ARBA" id="ARBA00023315"/>
    </source>
</evidence>